<dbReference type="InterPro" id="IPR055247">
    <property type="entry name" value="InsJ-like_HTH"/>
</dbReference>
<proteinExistence type="predicted"/>
<dbReference type="RefSeq" id="WP_165326410.1">
    <property type="nucleotide sequence ID" value="NZ_CP049109.1"/>
</dbReference>
<dbReference type="EMBL" id="CP049109">
    <property type="protein sequence ID" value="QIG79409.1"/>
    <property type="molecule type" value="Genomic_DNA"/>
</dbReference>
<gene>
    <name evidence="2" type="ORF">G5C33_06135</name>
</gene>
<dbReference type="GO" id="GO:0043565">
    <property type="term" value="F:sequence-specific DNA binding"/>
    <property type="evidence" value="ECO:0007669"/>
    <property type="project" value="InterPro"/>
</dbReference>
<dbReference type="KEGG" id="spzr:G5C33_06135"/>
<dbReference type="Pfam" id="PF13518">
    <property type="entry name" value="HTH_28"/>
    <property type="match status" value="1"/>
</dbReference>
<dbReference type="InterPro" id="IPR010921">
    <property type="entry name" value="Trp_repressor/repl_initiator"/>
</dbReference>
<evidence type="ECO:0000259" key="1">
    <source>
        <dbReference type="Pfam" id="PF13518"/>
    </source>
</evidence>
<keyword evidence="3" id="KW-1185">Reference proteome</keyword>
<sequence>MSVIPDKEARCQEIARRIATGKGVVEACREIGISERTFARWRRERREAGTH</sequence>
<dbReference type="SUPFAM" id="SSF48295">
    <property type="entry name" value="TrpR-like"/>
    <property type="match status" value="1"/>
</dbReference>
<organism evidence="2 3">
    <name type="scientific">Stakelama tenebrarum</name>
    <dbReference type="NCBI Taxonomy" id="2711215"/>
    <lineage>
        <taxon>Bacteria</taxon>
        <taxon>Pseudomonadati</taxon>
        <taxon>Pseudomonadota</taxon>
        <taxon>Alphaproteobacteria</taxon>
        <taxon>Sphingomonadales</taxon>
        <taxon>Sphingomonadaceae</taxon>
        <taxon>Stakelama</taxon>
    </lineage>
</organism>
<name>A0A6G6Y3D5_9SPHN</name>
<reference evidence="2 3" key="1">
    <citation type="submission" date="2020-02" db="EMBL/GenBank/DDBJ databases">
        <authorList>
            <person name="Zheng R.K."/>
            <person name="Sun C.M."/>
        </authorList>
    </citation>
    <scope>NUCLEOTIDE SEQUENCE [LARGE SCALE GENOMIC DNA]</scope>
    <source>
        <strain evidence="3">zrk23</strain>
    </source>
</reference>
<evidence type="ECO:0000313" key="2">
    <source>
        <dbReference type="EMBL" id="QIG79409.1"/>
    </source>
</evidence>
<dbReference type="Proteomes" id="UP000501568">
    <property type="component" value="Chromosome"/>
</dbReference>
<protein>
    <submittedName>
        <fullName evidence="2">Transposase</fullName>
    </submittedName>
</protein>
<feature type="domain" description="Insertion element IS150 protein InsJ-like helix-turn-helix" evidence="1">
    <location>
        <begin position="13"/>
        <end position="50"/>
    </location>
</feature>
<dbReference type="Gene3D" id="1.10.10.60">
    <property type="entry name" value="Homeodomain-like"/>
    <property type="match status" value="1"/>
</dbReference>
<accession>A0A6G6Y3D5</accession>
<dbReference type="AlphaFoldDB" id="A0A6G6Y3D5"/>
<evidence type="ECO:0000313" key="3">
    <source>
        <dbReference type="Proteomes" id="UP000501568"/>
    </source>
</evidence>